<dbReference type="STRING" id="984487.A0A1E4SDJ5"/>
<keyword evidence="9" id="KW-1185">Reference proteome</keyword>
<dbReference type="GO" id="GO:0003735">
    <property type="term" value="F:structural constituent of ribosome"/>
    <property type="evidence" value="ECO:0007669"/>
    <property type="project" value="EnsemblFungi"/>
</dbReference>
<dbReference type="InterPro" id="IPR005823">
    <property type="entry name" value="Ribosomal_uL13_bac-type"/>
</dbReference>
<dbReference type="PANTHER" id="PTHR11545">
    <property type="entry name" value="RIBOSOMAL PROTEIN L13"/>
    <property type="match status" value="1"/>
</dbReference>
<dbReference type="GO" id="GO:0005762">
    <property type="term" value="C:mitochondrial large ribosomal subunit"/>
    <property type="evidence" value="ECO:0007669"/>
    <property type="project" value="EnsemblFungi"/>
</dbReference>
<dbReference type="GO" id="GO:0006412">
    <property type="term" value="P:translation"/>
    <property type="evidence" value="ECO:0007669"/>
    <property type="project" value="InterPro"/>
</dbReference>
<evidence type="ECO:0000256" key="7">
    <source>
        <dbReference type="ARBA" id="ARBA00068950"/>
    </source>
</evidence>
<dbReference type="PANTHER" id="PTHR11545:SF2">
    <property type="entry name" value="LARGE RIBOSOMAL SUBUNIT PROTEIN UL13M"/>
    <property type="match status" value="1"/>
</dbReference>
<evidence type="ECO:0000313" key="9">
    <source>
        <dbReference type="Proteomes" id="UP000094285"/>
    </source>
</evidence>
<keyword evidence="5" id="KW-0687">Ribonucleoprotein</keyword>
<dbReference type="InterPro" id="IPR005822">
    <property type="entry name" value="Ribosomal_uL13"/>
</dbReference>
<dbReference type="AlphaFoldDB" id="A0A1E4SDJ5"/>
<dbReference type="InterPro" id="IPR036899">
    <property type="entry name" value="Ribosomal_uL13_sf"/>
</dbReference>
<accession>A0A1E4SDJ5</accession>
<evidence type="ECO:0000256" key="2">
    <source>
        <dbReference type="ARBA" id="ARBA00006227"/>
    </source>
</evidence>
<proteinExistence type="inferred from homology"/>
<comment type="similarity">
    <text evidence="2">Belongs to the universal ribosomal protein uL13 family.</text>
</comment>
<dbReference type="GO" id="GO:0017148">
    <property type="term" value="P:negative regulation of translation"/>
    <property type="evidence" value="ECO:0007669"/>
    <property type="project" value="TreeGrafter"/>
</dbReference>
<dbReference type="Gene3D" id="3.90.1180.10">
    <property type="entry name" value="Ribosomal protein L13"/>
    <property type="match status" value="1"/>
</dbReference>
<name>A0A1E4SDJ5_9ASCO</name>
<keyword evidence="3 8" id="KW-0689">Ribosomal protein</keyword>
<comment type="function">
    <text evidence="6">Component of the mitochondrial ribosome (mitoribosome), a dedicated translation machinery responsible for the synthesis of mitochondrial genome-encoded proteins, including at least some of the essential transmembrane subunits of the mitochondrial respiratory chain. The mitoribosomes are attached to the mitochondrial inner membrane and translation products are cotranslationally integrated into the membrane.</text>
</comment>
<dbReference type="FunFam" id="3.90.1180.10:FF:000007">
    <property type="entry name" value="50S ribosomal protein L13"/>
    <property type="match status" value="1"/>
</dbReference>
<dbReference type="GO" id="GO:0003729">
    <property type="term" value="F:mRNA binding"/>
    <property type="evidence" value="ECO:0007669"/>
    <property type="project" value="TreeGrafter"/>
</dbReference>
<evidence type="ECO:0000256" key="3">
    <source>
        <dbReference type="ARBA" id="ARBA00022980"/>
    </source>
</evidence>
<evidence type="ECO:0000256" key="5">
    <source>
        <dbReference type="ARBA" id="ARBA00023274"/>
    </source>
</evidence>
<dbReference type="OrthoDB" id="274622at2759"/>
<dbReference type="Proteomes" id="UP000094285">
    <property type="component" value="Unassembled WGS sequence"/>
</dbReference>
<evidence type="ECO:0000256" key="6">
    <source>
        <dbReference type="ARBA" id="ARBA00037226"/>
    </source>
</evidence>
<evidence type="ECO:0000256" key="4">
    <source>
        <dbReference type="ARBA" id="ARBA00023128"/>
    </source>
</evidence>
<dbReference type="RefSeq" id="XP_020062706.1">
    <property type="nucleotide sequence ID" value="XM_020210471.1"/>
</dbReference>
<dbReference type="HAMAP" id="MF_01366">
    <property type="entry name" value="Ribosomal_uL13"/>
    <property type="match status" value="1"/>
</dbReference>
<sequence>MSQRIGNSAAALTRVWHHIDLASDPRTLGRVAASIAITLQGKHKPTFSPNNDHGDYVVVTNAAHMKVTGNKLKEKHYWTHNTRPGSLKLIPMERMIANKGYSEVLMKAVKGMIPKNKLRLDRLDRLKVYDGDEHPYKQNLIAFADEVSEMKAKAAELDRKEKHLTELREKYLKH</sequence>
<evidence type="ECO:0000313" key="8">
    <source>
        <dbReference type="EMBL" id="ODV77584.1"/>
    </source>
</evidence>
<dbReference type="Pfam" id="PF00572">
    <property type="entry name" value="Ribosomal_L13"/>
    <property type="match status" value="1"/>
</dbReference>
<gene>
    <name evidence="8" type="ORF">CANTADRAFT_55640</name>
</gene>
<protein>
    <recommendedName>
        <fullName evidence="7">Large ribosomal subunit protein uL13m</fullName>
    </recommendedName>
</protein>
<reference evidence="9" key="1">
    <citation type="submission" date="2016-05" db="EMBL/GenBank/DDBJ databases">
        <title>Comparative genomics of biotechnologically important yeasts.</title>
        <authorList>
            <consortium name="DOE Joint Genome Institute"/>
            <person name="Riley R."/>
            <person name="Haridas S."/>
            <person name="Wolfe K.H."/>
            <person name="Lopes M.R."/>
            <person name="Hittinger C.T."/>
            <person name="Goker M."/>
            <person name="Salamov A."/>
            <person name="Wisecaver J."/>
            <person name="Long T.M."/>
            <person name="Aerts A.L."/>
            <person name="Barry K."/>
            <person name="Choi C."/>
            <person name="Clum A."/>
            <person name="Coughlan A.Y."/>
            <person name="Deshpande S."/>
            <person name="Douglass A.P."/>
            <person name="Hanson S.J."/>
            <person name="Klenk H.-P."/>
            <person name="Labutti K."/>
            <person name="Lapidus A."/>
            <person name="Lindquist E."/>
            <person name="Lipzen A."/>
            <person name="Meier-Kolthoff J.P."/>
            <person name="Ohm R.A."/>
            <person name="Otillar R.P."/>
            <person name="Pangilinan J."/>
            <person name="Peng Y."/>
            <person name="Rokas A."/>
            <person name="Rosa C.A."/>
            <person name="Scheuner C."/>
            <person name="Sibirny A.A."/>
            <person name="Slot J.C."/>
            <person name="Stielow J.B."/>
            <person name="Sun H."/>
            <person name="Kurtzman C.P."/>
            <person name="Blackwell M."/>
            <person name="Grigoriev I.V."/>
            <person name="Jeffries T.W."/>
        </authorList>
    </citation>
    <scope>NUCLEOTIDE SEQUENCE [LARGE SCALE GENOMIC DNA]</scope>
    <source>
        <strain evidence="9">NRRL Y-17324</strain>
    </source>
</reference>
<keyword evidence="4" id="KW-0496">Mitochondrion</keyword>
<evidence type="ECO:0000256" key="1">
    <source>
        <dbReference type="ARBA" id="ARBA00004173"/>
    </source>
</evidence>
<dbReference type="EMBL" id="KV453915">
    <property type="protein sequence ID" value="ODV77584.1"/>
    <property type="molecule type" value="Genomic_DNA"/>
</dbReference>
<organism evidence="8 9">
    <name type="scientific">Suhomyces tanzawaensis NRRL Y-17324</name>
    <dbReference type="NCBI Taxonomy" id="984487"/>
    <lineage>
        <taxon>Eukaryota</taxon>
        <taxon>Fungi</taxon>
        <taxon>Dikarya</taxon>
        <taxon>Ascomycota</taxon>
        <taxon>Saccharomycotina</taxon>
        <taxon>Pichiomycetes</taxon>
        <taxon>Debaryomycetaceae</taxon>
        <taxon>Suhomyces</taxon>
    </lineage>
</organism>
<comment type="subcellular location">
    <subcellularLocation>
        <location evidence="1">Mitochondrion</location>
    </subcellularLocation>
</comment>
<dbReference type="SUPFAM" id="SSF52161">
    <property type="entry name" value="Ribosomal protein L13"/>
    <property type="match status" value="1"/>
</dbReference>
<dbReference type="GeneID" id="30984607"/>
<dbReference type="CDD" id="cd00392">
    <property type="entry name" value="Ribosomal_L13"/>
    <property type="match status" value="1"/>
</dbReference>
<dbReference type="PIRSF" id="PIRSF002181">
    <property type="entry name" value="Ribosomal_L13"/>
    <property type="match status" value="1"/>
</dbReference>
<dbReference type="NCBIfam" id="TIGR01066">
    <property type="entry name" value="rplM_bact"/>
    <property type="match status" value="1"/>
</dbReference>